<keyword evidence="4" id="KW-1185">Reference proteome</keyword>
<dbReference type="InterPro" id="IPR050097">
    <property type="entry name" value="Ferredoxin-NADP_redctase_2"/>
</dbReference>
<reference evidence="3 4" key="1">
    <citation type="submission" date="2018-06" db="EMBL/GenBank/DDBJ databases">
        <title>Genomic Encyclopedia of Archaeal and Bacterial Type Strains, Phase II (KMG-II): from individual species to whole genera.</title>
        <authorList>
            <person name="Goeker M."/>
        </authorList>
    </citation>
    <scope>NUCLEOTIDE SEQUENCE [LARGE SCALE GENOMIC DNA]</scope>
    <source>
        <strain evidence="3 4">DSM 21851</strain>
    </source>
</reference>
<dbReference type="PRINTS" id="PR00469">
    <property type="entry name" value="PNDRDTASEII"/>
</dbReference>
<evidence type="ECO:0000313" key="4">
    <source>
        <dbReference type="Proteomes" id="UP000248790"/>
    </source>
</evidence>
<dbReference type="InterPro" id="IPR023856">
    <property type="entry name" value="Bdr"/>
</dbReference>
<accession>A0A327X7S6</accession>
<dbReference type="NCBIfam" id="TIGR04018">
    <property type="entry name" value="Bthiol_YpdA"/>
    <property type="match status" value="1"/>
</dbReference>
<keyword evidence="1" id="KW-0285">Flavoprotein</keyword>
<dbReference type="InterPro" id="IPR036188">
    <property type="entry name" value="FAD/NAD-bd_sf"/>
</dbReference>
<sequence length="342" mass="38238">MYDVIIIGGGPCGLAAGIEASKAGLSHLILEKGSLTESIRRYPKMMRFFSTAENIEIGGIPFPISGVKANRNEALQYYRKVAGYFNLNFKLFTEVNHVTRYAPTGNEGDQSEELFTVFTTDGQAYQARKVILATGYFDKPRWLQIPGEDLPHVTHYYDEPFQYSYTNVVIVGASNSAVEAALELYRADAHVTIIHRADDFRKTVKYWLVPDVKNRVKEGKIHTRFSTCVTRIEPGKVGITDLQTGEESELPADFVLILTGYIPDAGLLRECGVELNPETQVPVYDKETFETNVPGLYVCGTVMAGIYTEKVFIENGRDHAKAIMDHITGKPVRKVAELIERI</sequence>
<dbReference type="AlphaFoldDB" id="A0A327X7S6"/>
<dbReference type="SUPFAM" id="SSF51905">
    <property type="entry name" value="FAD/NAD(P)-binding domain"/>
    <property type="match status" value="1"/>
</dbReference>
<gene>
    <name evidence="3" type="ORF">LX87_00839</name>
</gene>
<evidence type="ECO:0000256" key="1">
    <source>
        <dbReference type="ARBA" id="ARBA00022630"/>
    </source>
</evidence>
<evidence type="ECO:0000313" key="3">
    <source>
        <dbReference type="EMBL" id="RAK02719.1"/>
    </source>
</evidence>
<dbReference type="Pfam" id="PF13738">
    <property type="entry name" value="Pyr_redox_3"/>
    <property type="match status" value="1"/>
</dbReference>
<organism evidence="3 4">
    <name type="scientific">Larkinella arboricola</name>
    <dbReference type="NCBI Taxonomy" id="643671"/>
    <lineage>
        <taxon>Bacteria</taxon>
        <taxon>Pseudomonadati</taxon>
        <taxon>Bacteroidota</taxon>
        <taxon>Cytophagia</taxon>
        <taxon>Cytophagales</taxon>
        <taxon>Spirosomataceae</taxon>
        <taxon>Larkinella</taxon>
    </lineage>
</organism>
<dbReference type="GO" id="GO:0016491">
    <property type="term" value="F:oxidoreductase activity"/>
    <property type="evidence" value="ECO:0007669"/>
    <property type="project" value="UniProtKB-KW"/>
</dbReference>
<dbReference type="PANTHER" id="PTHR48105">
    <property type="entry name" value="THIOREDOXIN REDUCTASE 1-RELATED-RELATED"/>
    <property type="match status" value="1"/>
</dbReference>
<dbReference type="Proteomes" id="UP000248790">
    <property type="component" value="Unassembled WGS sequence"/>
</dbReference>
<dbReference type="OrthoDB" id="9778740at2"/>
<dbReference type="EMBL" id="QLMC01000001">
    <property type="protein sequence ID" value="RAK02719.1"/>
    <property type="molecule type" value="Genomic_DNA"/>
</dbReference>
<dbReference type="Gene3D" id="3.50.50.60">
    <property type="entry name" value="FAD/NAD(P)-binding domain"/>
    <property type="match status" value="2"/>
</dbReference>
<protein>
    <submittedName>
        <fullName evidence="3">Thioredoxin reductase (NADPH)</fullName>
    </submittedName>
</protein>
<evidence type="ECO:0000256" key="2">
    <source>
        <dbReference type="ARBA" id="ARBA00023002"/>
    </source>
</evidence>
<proteinExistence type="predicted"/>
<dbReference type="PRINTS" id="PR00368">
    <property type="entry name" value="FADPNR"/>
</dbReference>
<name>A0A327X7S6_LARAB</name>
<dbReference type="RefSeq" id="WP_111626893.1">
    <property type="nucleotide sequence ID" value="NZ_QLMC01000001.1"/>
</dbReference>
<keyword evidence="2" id="KW-0560">Oxidoreductase</keyword>
<comment type="caution">
    <text evidence="3">The sequence shown here is derived from an EMBL/GenBank/DDBJ whole genome shotgun (WGS) entry which is preliminary data.</text>
</comment>